<proteinExistence type="predicted"/>
<sequence length="119" mass="14199">MLTNNNRLIPFIAHQHLSLFLQLFLRLYWVDLKIHPRPHHWIHSIVFDISTEVRFRLCSFLVLPLVRWNNCFRRVILVGILKLNSKLGAFSVKPNSKTPHFYSHDTGYLAKIHVKLFRK</sequence>
<dbReference type="AlphaFoldDB" id="A0A8D8YNY2"/>
<reference evidence="1" key="1">
    <citation type="submission" date="2021-05" db="EMBL/GenBank/DDBJ databases">
        <authorList>
            <person name="Alioto T."/>
            <person name="Alioto T."/>
            <person name="Gomez Garrido J."/>
        </authorList>
    </citation>
    <scope>NUCLEOTIDE SEQUENCE</scope>
</reference>
<organism evidence="1">
    <name type="scientific">Cacopsylla melanoneura</name>
    <dbReference type="NCBI Taxonomy" id="428564"/>
    <lineage>
        <taxon>Eukaryota</taxon>
        <taxon>Metazoa</taxon>
        <taxon>Ecdysozoa</taxon>
        <taxon>Arthropoda</taxon>
        <taxon>Hexapoda</taxon>
        <taxon>Insecta</taxon>
        <taxon>Pterygota</taxon>
        <taxon>Neoptera</taxon>
        <taxon>Paraneoptera</taxon>
        <taxon>Hemiptera</taxon>
        <taxon>Sternorrhyncha</taxon>
        <taxon>Psylloidea</taxon>
        <taxon>Psyllidae</taxon>
        <taxon>Psyllinae</taxon>
        <taxon>Cacopsylla</taxon>
    </lineage>
</organism>
<dbReference type="EMBL" id="HBUF01386449">
    <property type="protein sequence ID" value="CAG6732325.1"/>
    <property type="molecule type" value="Transcribed_RNA"/>
</dbReference>
<accession>A0A8D8YNY2</accession>
<evidence type="ECO:0000313" key="1">
    <source>
        <dbReference type="EMBL" id="CAG6732325.1"/>
    </source>
</evidence>
<name>A0A8D8YNY2_9HEMI</name>
<protein>
    <submittedName>
        <fullName evidence="1">Uncharacterized protein</fullName>
    </submittedName>
</protein>